<dbReference type="AlphaFoldDB" id="A0AAD4VXX9"/>
<name>A0AAD4VXX9_PRUDU</name>
<comment type="caution">
    <text evidence="1">The sequence shown here is derived from an EMBL/GenBank/DDBJ whole genome shotgun (WGS) entry which is preliminary data.</text>
</comment>
<dbReference type="Proteomes" id="UP001054821">
    <property type="component" value="Chromosome 4"/>
</dbReference>
<proteinExistence type="predicted"/>
<dbReference type="EMBL" id="JAJFAZ020000004">
    <property type="protein sequence ID" value="KAI5332831.1"/>
    <property type="molecule type" value="Genomic_DNA"/>
</dbReference>
<keyword evidence="2" id="KW-1185">Reference proteome</keyword>
<gene>
    <name evidence="1" type="ORF">L3X38_022960</name>
</gene>
<evidence type="ECO:0000313" key="2">
    <source>
        <dbReference type="Proteomes" id="UP001054821"/>
    </source>
</evidence>
<reference evidence="1 2" key="1">
    <citation type="journal article" date="2022" name="G3 (Bethesda)">
        <title>Whole-genome sequence and methylome profiling of the almond [Prunus dulcis (Mill.) D.A. Webb] cultivar 'Nonpareil'.</title>
        <authorList>
            <person name="D'Amico-Willman K.M."/>
            <person name="Ouma W.Z."/>
            <person name="Meulia T."/>
            <person name="Sideli G.M."/>
            <person name="Gradziel T.M."/>
            <person name="Fresnedo-Ramirez J."/>
        </authorList>
    </citation>
    <scope>NUCLEOTIDE SEQUENCE [LARGE SCALE GENOMIC DNA]</scope>
    <source>
        <strain evidence="1">Clone GOH B32 T37-40</strain>
    </source>
</reference>
<accession>A0AAD4VXX9</accession>
<evidence type="ECO:0000313" key="1">
    <source>
        <dbReference type="EMBL" id="KAI5332831.1"/>
    </source>
</evidence>
<sequence length="119" mass="13880">MKFSTQIPMPKMSWNPKWGLQLSVSDNKKSIALFMRDNSCKDFMMDNRREDSVLDIWVMKDKSGEVLLLLTKEGRQELVSLDLVSKQFKNLGISGYKYCTVYFYEESLLLLDKSDAESY</sequence>
<organism evidence="1 2">
    <name type="scientific">Prunus dulcis</name>
    <name type="common">Almond</name>
    <name type="synonym">Amygdalus dulcis</name>
    <dbReference type="NCBI Taxonomy" id="3755"/>
    <lineage>
        <taxon>Eukaryota</taxon>
        <taxon>Viridiplantae</taxon>
        <taxon>Streptophyta</taxon>
        <taxon>Embryophyta</taxon>
        <taxon>Tracheophyta</taxon>
        <taxon>Spermatophyta</taxon>
        <taxon>Magnoliopsida</taxon>
        <taxon>eudicotyledons</taxon>
        <taxon>Gunneridae</taxon>
        <taxon>Pentapetalae</taxon>
        <taxon>rosids</taxon>
        <taxon>fabids</taxon>
        <taxon>Rosales</taxon>
        <taxon>Rosaceae</taxon>
        <taxon>Amygdaloideae</taxon>
        <taxon>Amygdaleae</taxon>
        <taxon>Prunus</taxon>
    </lineage>
</organism>
<protein>
    <submittedName>
        <fullName evidence="1">Uncharacterized protein</fullName>
    </submittedName>
</protein>